<dbReference type="InterPro" id="IPR004358">
    <property type="entry name" value="Sig_transdc_His_kin-like_C"/>
</dbReference>
<dbReference type="CDD" id="cd00075">
    <property type="entry name" value="HATPase"/>
    <property type="match status" value="1"/>
</dbReference>
<keyword evidence="6" id="KW-0418">Kinase</keyword>
<dbReference type="EMBL" id="BMXF01000005">
    <property type="protein sequence ID" value="GHB83102.1"/>
    <property type="molecule type" value="Genomic_DNA"/>
</dbReference>
<dbReference type="InterPro" id="IPR005467">
    <property type="entry name" value="His_kinase_dom"/>
</dbReference>
<name>A0A8J3DAM7_9BACT</name>
<dbReference type="PANTHER" id="PTHR43065:SF10">
    <property type="entry name" value="PEROXIDE STRESS-ACTIVATED HISTIDINE KINASE MAK3"/>
    <property type="match status" value="1"/>
</dbReference>
<protein>
    <recommendedName>
        <fullName evidence="2">histidine kinase</fullName>
        <ecNumber evidence="2">2.7.13.3</ecNumber>
    </recommendedName>
</protein>
<dbReference type="GO" id="GO:0000160">
    <property type="term" value="P:phosphorelay signal transduction system"/>
    <property type="evidence" value="ECO:0007669"/>
    <property type="project" value="UniProtKB-KW"/>
</dbReference>
<evidence type="ECO:0000256" key="5">
    <source>
        <dbReference type="ARBA" id="ARBA00022741"/>
    </source>
</evidence>
<dbReference type="GO" id="GO:0005524">
    <property type="term" value="F:ATP binding"/>
    <property type="evidence" value="ECO:0007669"/>
    <property type="project" value="UniProtKB-KW"/>
</dbReference>
<dbReference type="Pfam" id="PF13589">
    <property type="entry name" value="HATPase_c_3"/>
    <property type="match status" value="1"/>
</dbReference>
<dbReference type="Pfam" id="PF02518">
    <property type="entry name" value="HATPase_c"/>
    <property type="match status" value="1"/>
</dbReference>
<organism evidence="11 12">
    <name type="scientific">Persicitalea jodogahamensis</name>
    <dbReference type="NCBI Taxonomy" id="402147"/>
    <lineage>
        <taxon>Bacteria</taxon>
        <taxon>Pseudomonadati</taxon>
        <taxon>Bacteroidota</taxon>
        <taxon>Cytophagia</taxon>
        <taxon>Cytophagales</taxon>
        <taxon>Spirosomataceae</taxon>
        <taxon>Persicitalea</taxon>
    </lineage>
</organism>
<dbReference type="PRINTS" id="PR00344">
    <property type="entry name" value="BCTRLSENSOR"/>
</dbReference>
<dbReference type="Gene3D" id="3.30.565.10">
    <property type="entry name" value="Histidine kinase-like ATPase, C-terminal domain"/>
    <property type="match status" value="2"/>
</dbReference>
<accession>A0A8J3DAM7</accession>
<comment type="catalytic activity">
    <reaction evidence="1">
        <text>ATP + protein L-histidine = ADP + protein N-phospho-L-histidine.</text>
        <dbReference type="EC" id="2.7.13.3"/>
    </reaction>
</comment>
<dbReference type="PROSITE" id="PS50109">
    <property type="entry name" value="HIS_KIN"/>
    <property type="match status" value="1"/>
</dbReference>
<dbReference type="GO" id="GO:0004673">
    <property type="term" value="F:protein histidine kinase activity"/>
    <property type="evidence" value="ECO:0007669"/>
    <property type="project" value="UniProtKB-EC"/>
</dbReference>
<evidence type="ECO:0000259" key="10">
    <source>
        <dbReference type="PROSITE" id="PS50109"/>
    </source>
</evidence>
<keyword evidence="3" id="KW-0597">Phosphoprotein</keyword>
<dbReference type="RefSeq" id="WP_189567136.1">
    <property type="nucleotide sequence ID" value="NZ_BMXF01000005.1"/>
</dbReference>
<proteinExistence type="predicted"/>
<dbReference type="SUPFAM" id="SSF55874">
    <property type="entry name" value="ATPase domain of HSP90 chaperone/DNA topoisomerase II/histidine kinase"/>
    <property type="match status" value="2"/>
</dbReference>
<evidence type="ECO:0000256" key="2">
    <source>
        <dbReference type="ARBA" id="ARBA00012438"/>
    </source>
</evidence>
<feature type="domain" description="Histidine kinase" evidence="10">
    <location>
        <begin position="487"/>
        <end position="702"/>
    </location>
</feature>
<evidence type="ECO:0000256" key="6">
    <source>
        <dbReference type="ARBA" id="ARBA00022777"/>
    </source>
</evidence>
<keyword evidence="8" id="KW-0902">Two-component regulatory system</keyword>
<keyword evidence="5" id="KW-0547">Nucleotide-binding</keyword>
<comment type="caution">
    <text evidence="11">The sequence shown here is derived from an EMBL/GenBank/DDBJ whole genome shotgun (WGS) entry which is preliminary data.</text>
</comment>
<evidence type="ECO:0000256" key="3">
    <source>
        <dbReference type="ARBA" id="ARBA00022553"/>
    </source>
</evidence>
<evidence type="ECO:0000313" key="12">
    <source>
        <dbReference type="Proteomes" id="UP000598271"/>
    </source>
</evidence>
<reference evidence="11 12" key="1">
    <citation type="journal article" date="2014" name="Int. J. Syst. Evol. Microbiol.">
        <title>Complete genome sequence of Corynebacterium casei LMG S-19264T (=DSM 44701T), isolated from a smear-ripened cheese.</title>
        <authorList>
            <consortium name="US DOE Joint Genome Institute (JGI-PGF)"/>
            <person name="Walter F."/>
            <person name="Albersmeier A."/>
            <person name="Kalinowski J."/>
            <person name="Ruckert C."/>
        </authorList>
    </citation>
    <scope>NUCLEOTIDE SEQUENCE [LARGE SCALE GENOMIC DNA]</scope>
    <source>
        <strain evidence="11 12">KCTC 12866</strain>
    </source>
</reference>
<evidence type="ECO:0000313" key="11">
    <source>
        <dbReference type="EMBL" id="GHB83102.1"/>
    </source>
</evidence>
<dbReference type="Proteomes" id="UP000598271">
    <property type="component" value="Unassembled WGS sequence"/>
</dbReference>
<evidence type="ECO:0000256" key="8">
    <source>
        <dbReference type="ARBA" id="ARBA00023012"/>
    </source>
</evidence>
<sequence>MIEEKNLKWRFDVNAFRLFGRDLITDRITAVYELVKNCYDANATSVVVSFENVGANASGKPNITISDDGHGMSFNDVRDKWMVVGTASKRNKLFSDKPFNRRYVGEKGIGRFAVDKLGGKLTISTKQKGEKERLIVKIDWDAYEVKSRSTQLTLFTDIENGFFFEEDNPEIHGTTLSISSIAELWTEPDIKRLERELEKIVSPFYPLDPPFNIYIQSNEYSGYENRQVKAETIKYSSHQFSINFNLDNNIQETLKFDNTKNQIIKQQIPIQIFGPVHLELYYFNEAAKKRYNSAYKNDDYRVDGVKIYRDGLITTPFAEFESERDKKRDILGIDKRLWSGTFDKIGTREIIGILDITKDSNPQIIEATNRQDFVDNREYRELKEFVISQLRSIAELKKYERYLIKVSIDKNLARANIEIKEFTTRIETLERKNPTLEKILKPLREQAISIDRSIKKGIQQQERERKDHIRKENIYLSLMSLQDYAIHISHAVRTALGKVKRMAEFFKERYPNPELDTYFREYSVGIYDEMTNLSRIIDFMLSYAGSTIDMEDFNIKTLLVNLFEKSYSPVFQAESIHSIIEIQDSFIIHANRKFFEDIIENLISNSIKALRNENNKIIKCAGYIDIDKFVVVFSDNGEGIKKENEERIFEMYYTTTADLGGAGLGLYIVKTRVESLNGSISLIKSEFFPKGASFKIVFPLRKTSHEVD</sequence>
<keyword evidence="7" id="KW-0067">ATP-binding</keyword>
<evidence type="ECO:0000256" key="1">
    <source>
        <dbReference type="ARBA" id="ARBA00000085"/>
    </source>
</evidence>
<dbReference type="PANTHER" id="PTHR43065">
    <property type="entry name" value="SENSOR HISTIDINE KINASE"/>
    <property type="match status" value="1"/>
</dbReference>
<keyword evidence="12" id="KW-1185">Reference proteome</keyword>
<gene>
    <name evidence="11" type="ORF">GCM10007390_42570</name>
</gene>
<evidence type="ECO:0000256" key="4">
    <source>
        <dbReference type="ARBA" id="ARBA00022679"/>
    </source>
</evidence>
<evidence type="ECO:0000256" key="9">
    <source>
        <dbReference type="SAM" id="Coils"/>
    </source>
</evidence>
<dbReference type="SMART" id="SM00387">
    <property type="entry name" value="HATPase_c"/>
    <property type="match status" value="2"/>
</dbReference>
<feature type="coiled-coil region" evidence="9">
    <location>
        <begin position="412"/>
        <end position="439"/>
    </location>
</feature>
<dbReference type="InterPro" id="IPR036890">
    <property type="entry name" value="HATPase_C_sf"/>
</dbReference>
<keyword evidence="4" id="KW-0808">Transferase</keyword>
<dbReference type="AlphaFoldDB" id="A0A8J3DAM7"/>
<dbReference type="InterPro" id="IPR003594">
    <property type="entry name" value="HATPase_dom"/>
</dbReference>
<keyword evidence="9" id="KW-0175">Coiled coil</keyword>
<dbReference type="EC" id="2.7.13.3" evidence="2"/>
<evidence type="ECO:0000256" key="7">
    <source>
        <dbReference type="ARBA" id="ARBA00022840"/>
    </source>
</evidence>